<protein>
    <recommendedName>
        <fullName evidence="4">DUF2500 domain-containing protein</fullName>
    </recommendedName>
</protein>
<evidence type="ECO:0008006" key="4">
    <source>
        <dbReference type="Google" id="ProtNLM"/>
    </source>
</evidence>
<organism evidence="2 3">
    <name type="scientific">Staphylococcus capitis</name>
    <dbReference type="NCBI Taxonomy" id="29388"/>
    <lineage>
        <taxon>Bacteria</taxon>
        <taxon>Bacillati</taxon>
        <taxon>Bacillota</taxon>
        <taxon>Bacilli</taxon>
        <taxon>Bacillales</taxon>
        <taxon>Staphylococcaceae</taxon>
        <taxon>Staphylococcus</taxon>
    </lineage>
</organism>
<keyword evidence="1" id="KW-0472">Membrane</keyword>
<accession>A0ABX1SSR8</accession>
<keyword evidence="3" id="KW-1185">Reference proteome</keyword>
<name>A0ABX1SSR8_STACP</name>
<comment type="caution">
    <text evidence="2">The sequence shown here is derived from an EMBL/GenBank/DDBJ whole genome shotgun (WGS) entry which is preliminary data.</text>
</comment>
<keyword evidence="1" id="KW-1133">Transmembrane helix</keyword>
<sequence>MQHIELIINVFICVVLFPVSAVYLLRLLQKSNLRRIKTKLDEGDYIEGYVTDREVVTYSEGIISKTLKHEYYIEIDNHYRFRVNSLKKYNALPLHQKCKVITTDETIVYIEGYTKLEGRGMFEFLKE</sequence>
<dbReference type="EMBL" id="JABBMI010000064">
    <property type="protein sequence ID" value="NMK54662.1"/>
    <property type="molecule type" value="Genomic_DNA"/>
</dbReference>
<gene>
    <name evidence="2" type="ORF">HHM24_08000</name>
</gene>
<dbReference type="Proteomes" id="UP000538955">
    <property type="component" value="Unassembled WGS sequence"/>
</dbReference>
<keyword evidence="1" id="KW-0812">Transmembrane</keyword>
<dbReference type="RefSeq" id="WP_168992669.1">
    <property type="nucleotide sequence ID" value="NZ_JABBMI010000064.1"/>
</dbReference>
<reference evidence="2 3" key="1">
    <citation type="submission" date="2020-04" db="EMBL/GenBank/DDBJ databases">
        <title>The Epidemiology and Molecular Characteristics of Linezolid-Resistant Staphylococcus capitis in Huashan Hospital, Shanghai.</title>
        <authorList>
            <person name="Ding L."/>
            <person name="Li P."/>
            <person name="Yang Y."/>
            <person name="Lin D."/>
            <person name="Xu X."/>
        </authorList>
    </citation>
    <scope>NUCLEOTIDE SEQUENCE [LARGE SCALE GENOMIC DNA]</scope>
    <source>
        <strain evidence="2 3">17-84</strain>
    </source>
</reference>
<proteinExistence type="predicted"/>
<evidence type="ECO:0000313" key="3">
    <source>
        <dbReference type="Proteomes" id="UP000538955"/>
    </source>
</evidence>
<evidence type="ECO:0000313" key="2">
    <source>
        <dbReference type="EMBL" id="NMK54662.1"/>
    </source>
</evidence>
<evidence type="ECO:0000256" key="1">
    <source>
        <dbReference type="SAM" id="Phobius"/>
    </source>
</evidence>
<feature type="transmembrane region" description="Helical" evidence="1">
    <location>
        <begin position="6"/>
        <end position="28"/>
    </location>
</feature>